<dbReference type="Proteomes" id="UP000297703">
    <property type="component" value="Unassembled WGS sequence"/>
</dbReference>
<dbReference type="Pfam" id="PF01451">
    <property type="entry name" value="LMWPc"/>
    <property type="match status" value="1"/>
</dbReference>
<comment type="caution">
    <text evidence="6">The sequence shown here is derived from an EMBL/GenBank/DDBJ whole genome shotgun (WGS) entry which is preliminary data.</text>
</comment>
<dbReference type="InterPro" id="IPR036196">
    <property type="entry name" value="Ptyr_pPase_sf"/>
</dbReference>
<dbReference type="InterPro" id="IPR023485">
    <property type="entry name" value="Ptyr_pPase"/>
</dbReference>
<gene>
    <name evidence="6" type="ORF">DR999_PMT23256</name>
</gene>
<evidence type="ECO:0000256" key="2">
    <source>
        <dbReference type="ARBA" id="ARBA00022801"/>
    </source>
</evidence>
<evidence type="ECO:0000256" key="1">
    <source>
        <dbReference type="ARBA" id="ARBA00011063"/>
    </source>
</evidence>
<feature type="domain" description="Phosphotyrosine protein phosphatase I" evidence="5">
    <location>
        <begin position="1"/>
        <end position="131"/>
    </location>
</feature>
<dbReference type="PANTHER" id="PTHR11717">
    <property type="entry name" value="LOW MOLECULAR WEIGHT PROTEIN TYROSINE PHOSPHATASE"/>
    <property type="match status" value="1"/>
</dbReference>
<evidence type="ECO:0000259" key="5">
    <source>
        <dbReference type="SMART" id="SM00226"/>
    </source>
</evidence>
<feature type="active site" description="Proton donor" evidence="4">
    <location>
        <position position="105"/>
    </location>
</feature>
<organism evidence="6 7">
    <name type="scientific">Platysternon megacephalum</name>
    <name type="common">big-headed turtle</name>
    <dbReference type="NCBI Taxonomy" id="55544"/>
    <lineage>
        <taxon>Eukaryota</taxon>
        <taxon>Metazoa</taxon>
        <taxon>Chordata</taxon>
        <taxon>Craniata</taxon>
        <taxon>Vertebrata</taxon>
        <taxon>Euteleostomi</taxon>
        <taxon>Archelosauria</taxon>
        <taxon>Testudinata</taxon>
        <taxon>Testudines</taxon>
        <taxon>Cryptodira</taxon>
        <taxon>Durocryptodira</taxon>
        <taxon>Testudinoidea</taxon>
        <taxon>Platysternidae</taxon>
        <taxon>Platysternon</taxon>
    </lineage>
</organism>
<reference evidence="6 7" key="1">
    <citation type="submission" date="2019-04" db="EMBL/GenBank/DDBJ databases">
        <title>Draft genome of the big-headed turtle Platysternon megacephalum.</title>
        <authorList>
            <person name="Gong S."/>
        </authorList>
    </citation>
    <scope>NUCLEOTIDE SEQUENCE [LARGE SCALE GENOMIC DNA]</scope>
    <source>
        <strain evidence="6">DO16091913</strain>
        <tissue evidence="6">Muscle</tissue>
    </source>
</reference>
<dbReference type="InterPro" id="IPR050438">
    <property type="entry name" value="LMW_PTPase"/>
</dbReference>
<dbReference type="PRINTS" id="PR00719">
    <property type="entry name" value="LMWPTPASE"/>
</dbReference>
<proteinExistence type="inferred from homology"/>
<dbReference type="PANTHER" id="PTHR11717:SF7">
    <property type="entry name" value="LOW MOLECULAR WEIGHT PHOSPHOTYROSINE PROTEIN PHOSPHATASE"/>
    <property type="match status" value="1"/>
</dbReference>
<dbReference type="EMBL" id="QXTE01010972">
    <property type="protein sequence ID" value="TFJ95257.1"/>
    <property type="molecule type" value="Genomic_DNA"/>
</dbReference>
<dbReference type="InterPro" id="IPR017867">
    <property type="entry name" value="Tyr_phospatase_low_mol_wt"/>
</dbReference>
<dbReference type="SMART" id="SM00226">
    <property type="entry name" value="LMWPc"/>
    <property type="match status" value="1"/>
</dbReference>
<keyword evidence="2" id="KW-0378">Hydrolase</keyword>
<dbReference type="Gene3D" id="3.40.50.2300">
    <property type="match status" value="1"/>
</dbReference>
<sequence>MAQVVLAEHARRRGLDVEVSSAGVSAEERGNPIDHRASRTLRAAGYDVPEHRAHKISRAELDDVDVVIAMEQRHLDALKNVPHTAELYLLTDFIPDVAKGTPVEDPWYGNEAGFASTLAQIESAVEGICDYIEARG</sequence>
<evidence type="ECO:0000256" key="4">
    <source>
        <dbReference type="PIRSR" id="PIRSR617867-1"/>
    </source>
</evidence>
<comment type="similarity">
    <text evidence="1">Belongs to the low molecular weight phosphotyrosine protein phosphatase family.</text>
</comment>
<evidence type="ECO:0000256" key="3">
    <source>
        <dbReference type="ARBA" id="ARBA00022912"/>
    </source>
</evidence>
<reference evidence="6 7" key="2">
    <citation type="submission" date="2019-04" db="EMBL/GenBank/DDBJ databases">
        <title>The genome sequence of big-headed turtle.</title>
        <authorList>
            <person name="Gong S."/>
        </authorList>
    </citation>
    <scope>NUCLEOTIDE SEQUENCE [LARGE SCALE GENOMIC DNA]</scope>
    <source>
        <strain evidence="6">DO16091913</strain>
        <tissue evidence="6">Muscle</tissue>
    </source>
</reference>
<dbReference type="AlphaFoldDB" id="A0A4D9DGD4"/>
<evidence type="ECO:0000313" key="6">
    <source>
        <dbReference type="EMBL" id="TFJ95257.1"/>
    </source>
</evidence>
<dbReference type="OrthoDB" id="3388at2759"/>
<dbReference type="CDD" id="cd16343">
    <property type="entry name" value="LMWPTP"/>
    <property type="match status" value="1"/>
</dbReference>
<evidence type="ECO:0000313" key="7">
    <source>
        <dbReference type="Proteomes" id="UP000297703"/>
    </source>
</evidence>
<dbReference type="SUPFAM" id="SSF52788">
    <property type="entry name" value="Phosphotyrosine protein phosphatases I"/>
    <property type="match status" value="1"/>
</dbReference>
<dbReference type="GO" id="GO:0004725">
    <property type="term" value="F:protein tyrosine phosphatase activity"/>
    <property type="evidence" value="ECO:0007669"/>
    <property type="project" value="InterPro"/>
</dbReference>
<keyword evidence="3" id="KW-0904">Protein phosphatase</keyword>
<keyword evidence="7" id="KW-1185">Reference proteome</keyword>
<dbReference type="STRING" id="55544.A0A4D9DGD4"/>
<name>A0A4D9DGD4_9SAUR</name>
<accession>A0A4D9DGD4</accession>
<protein>
    <submittedName>
        <fullName evidence="6">Polyprenyl synthetase</fullName>
    </submittedName>
</protein>